<reference evidence="3 4" key="1">
    <citation type="journal article" date="2012" name="BMC Genomics">
        <title>Comparative genomic analysis of human infective Trypanosoma cruzi lineages with the bat-restricted subspecies T. cruzi marinkellei.</title>
        <authorList>
            <person name="Franzen O."/>
            <person name="Talavera-Lopez C."/>
            <person name="Ochaya S."/>
            <person name="Butler C.E."/>
            <person name="Messenger L.A."/>
            <person name="Lewis M.D."/>
            <person name="Llewellyn M.S."/>
            <person name="Marinkelle C.J."/>
            <person name="Tyler K.M."/>
            <person name="Miles M.A."/>
            <person name="Andersson B."/>
        </authorList>
    </citation>
    <scope>NUCLEOTIDE SEQUENCE [LARGE SCALE GENOMIC DNA]</scope>
    <source>
        <strain evidence="3 4">B7</strain>
    </source>
</reference>
<evidence type="ECO:0000256" key="2">
    <source>
        <dbReference type="SAM" id="MobiDB-lite"/>
    </source>
</evidence>
<sequence length="669" mass="76770">METAPRATGGAASSSVCSDLRELNEAKVANILSYLDEAVATRPQLAAPFAQHDEMLPDSYVSEGIPLTSSTAPNCLLLNKPPLAAPPPQLTQRQQQQQQQQQHQQQQQQQISSSASASCLTSYVIGGSLDPYVGVYHGIKSKIEALRFSNDELRAENEELKARLSTARQREAEHVEKLQAAARNEVDSLRKGFQESEKEHSRVTQLLQREKAQLTKAVESLTTQLRQEMSRREEEVAKLESANAAAIAQLKTRWQAQEKAAREKWKISEAKRIKESTLQSLEPDIVLLLNRHKAEKARLREEFENELRQRDEVIALKEAEVEEVKAKLARDAEAMMTREQKEFRDRLREEIERVNRQLEDERRAAKQKTENTEAFFEEQKSVMQREISRLQKELFALKEAAATEKATFHDAVAREVAGITANSNRIVSDLKEQLMWEFSQREKEARAQNAQYLAAKEDELRRKCEAERDAAVAAATQRLEQEHIKSLTESYNNDGVLRDRFAQMSRESERLRVEAELLQEQLKSVLDAMNRKEEEIVRLREAAELTEQRVKAIEDRIRGECETRLHVLDTEWQRKLRQFEIRHVEEVGGMQHELEKATIELEAAKNAAALEQRNIEQKHNAELTSINERVLVALATKDNTLKAQTEQISLLQEALRMRDEHIARHRELL</sequence>
<comment type="caution">
    <text evidence="3">The sequence shown here is derived from an EMBL/GenBank/DDBJ whole genome shotgun (WGS) entry which is preliminary data.</text>
</comment>
<feature type="region of interest" description="Disordered" evidence="2">
    <location>
        <begin position="76"/>
        <end position="110"/>
    </location>
</feature>
<evidence type="ECO:0000313" key="4">
    <source>
        <dbReference type="Proteomes" id="UP000007350"/>
    </source>
</evidence>
<proteinExistence type="predicted"/>
<protein>
    <submittedName>
        <fullName evidence="3">Kinesin, putative</fullName>
    </submittedName>
</protein>
<dbReference type="OrthoDB" id="197735at2759"/>
<dbReference type="PANTHER" id="PTHR31540">
    <property type="entry name" value="CENTROSOMAL PROTEIN OF 131 KDA"/>
    <property type="match status" value="1"/>
</dbReference>
<dbReference type="EMBL" id="AHKC01010705">
    <property type="protein sequence ID" value="EKF31591.1"/>
    <property type="molecule type" value="Genomic_DNA"/>
</dbReference>
<dbReference type="GO" id="GO:0005929">
    <property type="term" value="C:cilium"/>
    <property type="evidence" value="ECO:0007669"/>
    <property type="project" value="GOC"/>
</dbReference>
<keyword evidence="1" id="KW-0175">Coiled coil</keyword>
<feature type="compositionally biased region" description="Low complexity" evidence="2">
    <location>
        <begin position="90"/>
        <end position="110"/>
    </location>
</feature>
<feature type="coiled-coil region" evidence="1">
    <location>
        <begin position="501"/>
        <end position="556"/>
    </location>
</feature>
<accession>K2N9T1</accession>
<feature type="coiled-coil region" evidence="1">
    <location>
        <begin position="289"/>
        <end position="400"/>
    </location>
</feature>
<feature type="coiled-coil region" evidence="1">
    <location>
        <begin position="143"/>
        <end position="249"/>
    </location>
</feature>
<gene>
    <name evidence="3" type="ORF">MOQ_004575</name>
</gene>
<name>K2N9T1_TRYCR</name>
<feature type="coiled-coil region" evidence="1">
    <location>
        <begin position="587"/>
        <end position="621"/>
    </location>
</feature>
<evidence type="ECO:0000313" key="3">
    <source>
        <dbReference type="EMBL" id="EKF31591.1"/>
    </source>
</evidence>
<evidence type="ECO:0000256" key="1">
    <source>
        <dbReference type="SAM" id="Coils"/>
    </source>
</evidence>
<keyword evidence="4" id="KW-1185">Reference proteome</keyword>
<organism evidence="3 4">
    <name type="scientific">Trypanosoma cruzi marinkellei</name>
    <dbReference type="NCBI Taxonomy" id="85056"/>
    <lineage>
        <taxon>Eukaryota</taxon>
        <taxon>Discoba</taxon>
        <taxon>Euglenozoa</taxon>
        <taxon>Kinetoplastea</taxon>
        <taxon>Metakinetoplastina</taxon>
        <taxon>Trypanosomatida</taxon>
        <taxon>Trypanosomatidae</taxon>
        <taxon>Trypanosoma</taxon>
        <taxon>Schizotrypanum</taxon>
    </lineage>
</organism>
<dbReference type="Proteomes" id="UP000007350">
    <property type="component" value="Unassembled WGS sequence"/>
</dbReference>
<dbReference type="GO" id="GO:0035735">
    <property type="term" value="P:intraciliary transport involved in cilium assembly"/>
    <property type="evidence" value="ECO:0007669"/>
    <property type="project" value="InterPro"/>
</dbReference>
<dbReference type="InterPro" id="IPR030465">
    <property type="entry name" value="CEP131"/>
</dbReference>
<dbReference type="PANTHER" id="PTHR31540:SF1">
    <property type="entry name" value="CENTROSOMAL PROTEIN OF 131 KDA"/>
    <property type="match status" value="1"/>
</dbReference>
<dbReference type="AlphaFoldDB" id="K2N9T1"/>